<keyword evidence="3" id="KW-1185">Reference proteome</keyword>
<sequence length="1098" mass="122907">MSTESNSPEDLVNMLSDSAVDHSRRSPAGPIQPGRDPEKTTDSPELNPPSPLPTSSPVAPRRAAEDATDPIDQNRRSASPVANTNPPQGDSEKPKDPTDQGDEENDEDDDEEPMEEDDDSPTFSREAVVFLNTHLPDFLGLASKKARRAFWPVLLPAFMSQFPDQLELERNVKVKPVKAKSDKQLMAMSQKARRAFKARLKRSRFSPEQRLIFRVKNWFWWRLGRKKGDKKPFQPLFDEMKKGKNPPRRRQLAHLVLDEFTEEVMALSEETSHLDQLNCRMDAARKLLQTMEPQVVAALEKKREDEFQVKMRKYKGQQATLEEDEGEEGEQQDVEEGEGEQSSKAEASPAAGWSKMTVEQRAEMLRCREGFIPVVQPFLDGLRDLTGYSMVLLAGVCTDPKEKRFTQATPDNMPDFAEHSGDKFKDFGKLFWRWLRDIKVATDAEPETAVSSDKPDELAAQPETENADQITQDEPQQPTSTSISEGPVNKTKNKRTKKNRGGELPEGQKKRRGTKKGAKGKKKAEDEWDSDKMEQSSDEEVEGLENKPASDKAIRPRPQPIRRSNRIQATENPVSKLIEKPLPSLEDLPPPPSNLSPLHNPAVYSLALRYVYDEIGSMDAFETSLKELLGDQFTWSGLGPLFNAVMAGEGTESCAAAVKALETEKLCLNDVEPLYHPEVYRLTRTFLNSTMLPDELDELFKGILGERYTSQETVAPLLDRVIELDKAGEDASKGILEVEVGYMDRLHRLVARKVLLASGLAVSEEGGNTGSVPELTQGVPTDVNSMEEDVVMEDPPPPTPPASPSTTSAAAFWTSPPPAIGIRGMRPESRVDDLEDGATTWNWKKTDETGSLVGDEPRPPSPKSNHDSPPSDRSPPRREEEKTVALKPSGFTTNAPIPEAPLPASYSEYKAFVEVMSTINIDDLPEFARYTPAGVTDRFIKGHMVFLLEAGTEKPASWERVVFKWADVESIWASKEFEDEEASKDGRPESLARWFAYGRLRSGKTPAKVSTEGMEADWWSWWTNANPGWRVKIDDKVVPGGHGSWDQIRAPGPNGIVLFLVALRWWHDVIENAEELGRWELALKSVFETLCRLHEDAL</sequence>
<feature type="compositionally biased region" description="Polar residues" evidence="1">
    <location>
        <begin position="463"/>
        <end position="484"/>
    </location>
</feature>
<feature type="compositionally biased region" description="Low complexity" evidence="1">
    <location>
        <begin position="804"/>
        <end position="814"/>
    </location>
</feature>
<feature type="compositionally biased region" description="Basic residues" evidence="1">
    <location>
        <begin position="509"/>
        <end position="522"/>
    </location>
</feature>
<evidence type="ECO:0000313" key="3">
    <source>
        <dbReference type="Proteomes" id="UP001465976"/>
    </source>
</evidence>
<dbReference type="Proteomes" id="UP001465976">
    <property type="component" value="Unassembled WGS sequence"/>
</dbReference>
<feature type="compositionally biased region" description="Acidic residues" evidence="1">
    <location>
        <begin position="99"/>
        <end position="120"/>
    </location>
</feature>
<evidence type="ECO:0000256" key="1">
    <source>
        <dbReference type="SAM" id="MobiDB-lite"/>
    </source>
</evidence>
<organism evidence="2 3">
    <name type="scientific">Marasmius crinis-equi</name>
    <dbReference type="NCBI Taxonomy" id="585013"/>
    <lineage>
        <taxon>Eukaryota</taxon>
        <taxon>Fungi</taxon>
        <taxon>Dikarya</taxon>
        <taxon>Basidiomycota</taxon>
        <taxon>Agaricomycotina</taxon>
        <taxon>Agaricomycetes</taxon>
        <taxon>Agaricomycetidae</taxon>
        <taxon>Agaricales</taxon>
        <taxon>Marasmiineae</taxon>
        <taxon>Marasmiaceae</taxon>
        <taxon>Marasmius</taxon>
    </lineage>
</organism>
<feature type="region of interest" description="Disordered" evidence="1">
    <location>
        <begin position="444"/>
        <end position="574"/>
    </location>
</feature>
<gene>
    <name evidence="2" type="ORF">V5O48_015883</name>
</gene>
<feature type="region of interest" description="Disordered" evidence="1">
    <location>
        <begin position="317"/>
        <end position="355"/>
    </location>
</feature>
<feature type="region of interest" description="Disordered" evidence="1">
    <location>
        <begin position="789"/>
        <end position="900"/>
    </location>
</feature>
<feature type="compositionally biased region" description="Pro residues" evidence="1">
    <location>
        <begin position="794"/>
        <end position="803"/>
    </location>
</feature>
<dbReference type="EMBL" id="JBAHYK010001999">
    <property type="protein sequence ID" value="KAL0566133.1"/>
    <property type="molecule type" value="Genomic_DNA"/>
</dbReference>
<feature type="compositionally biased region" description="Basic and acidic residues" evidence="1">
    <location>
        <begin position="864"/>
        <end position="884"/>
    </location>
</feature>
<feature type="compositionally biased region" description="Acidic residues" evidence="1">
    <location>
        <begin position="321"/>
        <end position="339"/>
    </location>
</feature>
<proteinExistence type="predicted"/>
<protein>
    <submittedName>
        <fullName evidence="2">Uncharacterized protein</fullName>
    </submittedName>
</protein>
<comment type="caution">
    <text evidence="2">The sequence shown here is derived from an EMBL/GenBank/DDBJ whole genome shotgun (WGS) entry which is preliminary data.</text>
</comment>
<name>A0ABR3ETC3_9AGAR</name>
<feature type="compositionally biased region" description="Basic and acidic residues" evidence="1">
    <location>
        <begin position="544"/>
        <end position="554"/>
    </location>
</feature>
<reference evidence="2 3" key="1">
    <citation type="submission" date="2024-02" db="EMBL/GenBank/DDBJ databases">
        <title>A draft genome for the cacao thread blight pathogen Marasmius crinis-equi.</title>
        <authorList>
            <person name="Cohen S.P."/>
            <person name="Baruah I.K."/>
            <person name="Amoako-Attah I."/>
            <person name="Bukari Y."/>
            <person name="Meinhardt L.W."/>
            <person name="Bailey B.A."/>
        </authorList>
    </citation>
    <scope>NUCLEOTIDE SEQUENCE [LARGE SCALE GENOMIC DNA]</scope>
    <source>
        <strain evidence="2 3">GH-76</strain>
    </source>
</reference>
<evidence type="ECO:0000313" key="2">
    <source>
        <dbReference type="EMBL" id="KAL0566133.1"/>
    </source>
</evidence>
<feature type="region of interest" description="Disordered" evidence="1">
    <location>
        <begin position="1"/>
        <end position="122"/>
    </location>
</feature>
<feature type="compositionally biased region" description="Polar residues" evidence="1">
    <location>
        <begin position="76"/>
        <end position="88"/>
    </location>
</feature>
<accession>A0ABR3ETC3</accession>